<proteinExistence type="predicted"/>
<reference evidence="1 2" key="1">
    <citation type="submission" date="2014-03" db="EMBL/GenBank/DDBJ databases">
        <title>Bradyrhizobium valentinum sp. nov., isolated from effective nodules of Lupinus mariae-josephae, a lupine endemic of basic-lime soils in Eastern Spain.</title>
        <authorList>
            <person name="Duran D."/>
            <person name="Rey L."/>
            <person name="Navarro A."/>
            <person name="Busquets A."/>
            <person name="Imperial J."/>
            <person name="Ruiz-Argueso T."/>
        </authorList>
    </citation>
    <scope>NUCLEOTIDE SEQUENCE [LARGE SCALE GENOMIC DNA]</scope>
    <source>
        <strain evidence="1 2">CCBAU 23086</strain>
    </source>
</reference>
<organism evidence="1 2">
    <name type="scientific">Bradyrhizobium lablabi</name>
    <dbReference type="NCBI Taxonomy" id="722472"/>
    <lineage>
        <taxon>Bacteria</taxon>
        <taxon>Pseudomonadati</taxon>
        <taxon>Pseudomonadota</taxon>
        <taxon>Alphaproteobacteria</taxon>
        <taxon>Hyphomicrobiales</taxon>
        <taxon>Nitrobacteraceae</taxon>
        <taxon>Bradyrhizobium</taxon>
    </lineage>
</organism>
<accession>A0A0R3MR98</accession>
<evidence type="ECO:0000313" key="1">
    <source>
        <dbReference type="EMBL" id="KRR22631.1"/>
    </source>
</evidence>
<evidence type="ECO:0000313" key="2">
    <source>
        <dbReference type="Proteomes" id="UP000051660"/>
    </source>
</evidence>
<gene>
    <name evidence="1" type="ORF">CQ14_30965</name>
</gene>
<comment type="caution">
    <text evidence="1">The sequence shown here is derived from an EMBL/GenBank/DDBJ whole genome shotgun (WGS) entry which is preliminary data.</text>
</comment>
<name>A0A0R3MR98_9BRAD</name>
<sequence length="577" mass="57933">MIGRSAVGPGPAQAIPFSQLLASMLTSPLTVSQVNVNSIVYAGSTSGTATVSAQAVAGTPTIKWPTTSGTVATNATSPVVLNATTGNISCPTCVTNDAVVGATASRALAATLNLSAQSVVQTLGYATAGDGGGATYKNVGSTVFQDARIASAVIATPGSGYVNGTYRGVNLSGGTGTNAIATVVVSGGFVSSVTLTGATAVGYTPGDVLTASNSLLGGSGSGFTYTVSTVASPTCSFTDSVGTHFQIVFPAAGLDARSCGVKFDWDGSDGSASDNFTALQNALSFAGSTTSTIVDLGGSIGGQVLLPKKTAMFCGGGATPLIVPYGVKIKGQGNYTSVLKPCDTWNVATNVIEICDKETHLACFGALLEDLQIFMQRDVTSNAGVSLVYSNNAQHESGLRRVVLYPGACRRAVTLESGFGGATYVVLESVEAKGGKKAASCGGNQNGMIVIAYGTTQVRIKDLVIGGLSASFNGPRDLGLVVTGGFINMDGFHPEQIVTPATINIPGGLANGQIRVFNAIGGVDCVGLFTLVSGNTAGNFMLSPPNALNGCTRLVTNGQAGGANLTGPVMTDTIFNP</sequence>
<dbReference type="Proteomes" id="UP000051660">
    <property type="component" value="Unassembled WGS sequence"/>
</dbReference>
<dbReference type="EMBL" id="LLYB01000072">
    <property type="protein sequence ID" value="KRR22631.1"/>
    <property type="molecule type" value="Genomic_DNA"/>
</dbReference>
<protein>
    <submittedName>
        <fullName evidence="1">Uncharacterized protein</fullName>
    </submittedName>
</protein>
<dbReference type="AlphaFoldDB" id="A0A0R3MR98"/>